<comment type="similarity">
    <text evidence="2 14 15">Belongs to the TonB-dependent receptor family.</text>
</comment>
<evidence type="ECO:0000256" key="7">
    <source>
        <dbReference type="ARBA" id="ARBA00022729"/>
    </source>
</evidence>
<dbReference type="Gene3D" id="2.40.170.20">
    <property type="entry name" value="TonB-dependent receptor, beta-barrel domain"/>
    <property type="match status" value="1"/>
</dbReference>
<feature type="domain" description="TonB-dependent receptor plug" evidence="18">
    <location>
        <begin position="60"/>
        <end position="162"/>
    </location>
</feature>
<organism evidence="19 20">
    <name type="scientific">Marinomonas sargassi</name>
    <dbReference type="NCBI Taxonomy" id="2984494"/>
    <lineage>
        <taxon>Bacteria</taxon>
        <taxon>Pseudomonadati</taxon>
        <taxon>Pseudomonadota</taxon>
        <taxon>Gammaproteobacteria</taxon>
        <taxon>Oceanospirillales</taxon>
        <taxon>Oceanospirillaceae</taxon>
        <taxon>Marinomonas</taxon>
    </lineage>
</organism>
<evidence type="ECO:0000256" key="14">
    <source>
        <dbReference type="PROSITE-ProRule" id="PRU01360"/>
    </source>
</evidence>
<keyword evidence="9" id="KW-0406">Ion transport</keyword>
<evidence type="ECO:0000256" key="16">
    <source>
        <dbReference type="SAM" id="SignalP"/>
    </source>
</evidence>
<dbReference type="InterPro" id="IPR037066">
    <property type="entry name" value="Plug_dom_sf"/>
</dbReference>
<evidence type="ECO:0000256" key="5">
    <source>
        <dbReference type="ARBA" id="ARBA00022496"/>
    </source>
</evidence>
<evidence type="ECO:0000256" key="2">
    <source>
        <dbReference type="ARBA" id="ARBA00009810"/>
    </source>
</evidence>
<keyword evidence="11 14" id="KW-0472">Membrane</keyword>
<dbReference type="PROSITE" id="PS52016">
    <property type="entry name" value="TONB_DEPENDENT_REC_3"/>
    <property type="match status" value="1"/>
</dbReference>
<evidence type="ECO:0000256" key="12">
    <source>
        <dbReference type="ARBA" id="ARBA00023170"/>
    </source>
</evidence>
<dbReference type="InterPro" id="IPR012910">
    <property type="entry name" value="Plug_dom"/>
</dbReference>
<dbReference type="Proteomes" id="UP001209713">
    <property type="component" value="Unassembled WGS sequence"/>
</dbReference>
<protein>
    <submittedName>
        <fullName evidence="19">TonB-dependent siderophore receptor</fullName>
    </submittedName>
</protein>
<evidence type="ECO:0000256" key="13">
    <source>
        <dbReference type="ARBA" id="ARBA00023237"/>
    </source>
</evidence>
<evidence type="ECO:0000256" key="4">
    <source>
        <dbReference type="ARBA" id="ARBA00022452"/>
    </source>
</evidence>
<keyword evidence="13 14" id="KW-0998">Cell outer membrane</keyword>
<keyword evidence="10 15" id="KW-0798">TonB box</keyword>
<sequence length="710" mass="78661">MKRSIHFRPTLLAVAISAASAPFSYAEETDTDLNEIVRLETIEIKGQAYRNTATKTQLEIEETPQAITIVSSEELEERGVESLSEALRYSSGVHSELRGGAITRFDFFNVRGFSNNIAYYDGLQLPFNGWNIQPQIDSTAIEQIEVFKGPTSTLYGATATGGMVNMISKSPQDESSNSIDIALGSDNKTEVSFDSTGAISEGVNYRVLGLARQKDAQSTTAGEERIMIAPSIDIEISEDTQLNINMYYQNDPDMGVYSALPSKGTVYENINGQLDSDAYAGDAGWETYEREVLLFGYKLDHTINNTWSLLQNARVTLAKAYQQNVYSTSLDSDESTLNRRAYITDEASTGFNIDNQLSGLFDLGNAEHNILAGIDYQYLTSDIKYEDAVAATIDLYDPDYYQLSLSNLDFAASGYSSDFNIKRSQLGLYLQDQIRVDQWVLIAGGRYDQYDYEESGTKYGSDATDTVDASEFSGRVAALYQFENGLSPFASYSQSFEALSGSDSGGNVNKPSISDQIEAGLKYTSNGFHAGITAYEIIKDNFLTPTTSTYVTRQVEEARSRGIEIDIQKSITPELNLATSITFQEVEITEDSTNAITGNTPIRTPDKLINTWLSYQPNKGKLIGSKFNLGVRHVGKTQVDAQNSDTVPSYTLVDFSVGYDLSYLSADWQGVSLQFAVSNAFDEVYYTCYDTSNCWFGADRYFELKGRYEF</sequence>
<evidence type="ECO:0000256" key="1">
    <source>
        <dbReference type="ARBA" id="ARBA00004571"/>
    </source>
</evidence>
<evidence type="ECO:0000256" key="15">
    <source>
        <dbReference type="RuleBase" id="RU003357"/>
    </source>
</evidence>
<dbReference type="SUPFAM" id="SSF56935">
    <property type="entry name" value="Porins"/>
    <property type="match status" value="1"/>
</dbReference>
<dbReference type="EMBL" id="JAOVZB010000001">
    <property type="protein sequence ID" value="MCV2402017.1"/>
    <property type="molecule type" value="Genomic_DNA"/>
</dbReference>
<comment type="subcellular location">
    <subcellularLocation>
        <location evidence="1 14">Cell outer membrane</location>
        <topology evidence="1 14">Multi-pass membrane protein</topology>
    </subcellularLocation>
</comment>
<proteinExistence type="inferred from homology"/>
<keyword evidence="12 19" id="KW-0675">Receptor</keyword>
<keyword evidence="20" id="KW-1185">Reference proteome</keyword>
<evidence type="ECO:0000256" key="9">
    <source>
        <dbReference type="ARBA" id="ARBA00023065"/>
    </source>
</evidence>
<evidence type="ECO:0000256" key="6">
    <source>
        <dbReference type="ARBA" id="ARBA00022692"/>
    </source>
</evidence>
<feature type="domain" description="TonB-dependent receptor-like beta-barrel" evidence="17">
    <location>
        <begin position="236"/>
        <end position="679"/>
    </location>
</feature>
<dbReference type="PANTHER" id="PTHR32552">
    <property type="entry name" value="FERRICHROME IRON RECEPTOR-RELATED"/>
    <property type="match status" value="1"/>
</dbReference>
<evidence type="ECO:0000256" key="10">
    <source>
        <dbReference type="ARBA" id="ARBA00023077"/>
    </source>
</evidence>
<reference evidence="19 20" key="1">
    <citation type="submission" date="2022-10" db="EMBL/GenBank/DDBJ databases">
        <title>Marinomonas transparenta sp. nov. and Marinomonas sargassi sp. nov., isolated from marine alga (Sargassum natans (L.) Gaillon).</title>
        <authorList>
            <person name="Wang Y."/>
        </authorList>
    </citation>
    <scope>NUCLEOTIDE SEQUENCE [LARGE SCALE GENOMIC DNA]</scope>
    <source>
        <strain evidence="19 20">C2222</strain>
    </source>
</reference>
<gene>
    <name evidence="19" type="ORF">OFY17_03860</name>
</gene>
<keyword evidence="7 16" id="KW-0732">Signal</keyword>
<dbReference type="InterPro" id="IPR036942">
    <property type="entry name" value="Beta-barrel_TonB_sf"/>
</dbReference>
<evidence type="ECO:0000256" key="11">
    <source>
        <dbReference type="ARBA" id="ARBA00023136"/>
    </source>
</evidence>
<evidence type="ECO:0000259" key="17">
    <source>
        <dbReference type="Pfam" id="PF00593"/>
    </source>
</evidence>
<dbReference type="Pfam" id="PF07715">
    <property type="entry name" value="Plug"/>
    <property type="match status" value="1"/>
</dbReference>
<evidence type="ECO:0000256" key="3">
    <source>
        <dbReference type="ARBA" id="ARBA00022448"/>
    </source>
</evidence>
<dbReference type="RefSeq" id="WP_263529384.1">
    <property type="nucleotide sequence ID" value="NZ_JAOVZB010000001.1"/>
</dbReference>
<dbReference type="InterPro" id="IPR000531">
    <property type="entry name" value="Beta-barrel_TonB"/>
</dbReference>
<dbReference type="CDD" id="cd01347">
    <property type="entry name" value="ligand_gated_channel"/>
    <property type="match status" value="1"/>
</dbReference>
<keyword evidence="6 14" id="KW-0812">Transmembrane</keyword>
<keyword evidence="5" id="KW-0410">Iron transport</keyword>
<dbReference type="Pfam" id="PF00593">
    <property type="entry name" value="TonB_dep_Rec_b-barrel"/>
    <property type="match status" value="1"/>
</dbReference>
<dbReference type="InterPro" id="IPR039426">
    <property type="entry name" value="TonB-dep_rcpt-like"/>
</dbReference>
<dbReference type="NCBIfam" id="TIGR01783">
    <property type="entry name" value="TonB-siderophor"/>
    <property type="match status" value="1"/>
</dbReference>
<evidence type="ECO:0000256" key="8">
    <source>
        <dbReference type="ARBA" id="ARBA00023004"/>
    </source>
</evidence>
<name>A0ABT2YQ58_9GAMM</name>
<feature type="signal peptide" evidence="16">
    <location>
        <begin position="1"/>
        <end position="26"/>
    </location>
</feature>
<accession>A0ABT2YQ58</accession>
<keyword evidence="8" id="KW-0408">Iron</keyword>
<evidence type="ECO:0000259" key="18">
    <source>
        <dbReference type="Pfam" id="PF07715"/>
    </source>
</evidence>
<keyword evidence="3 14" id="KW-0813">Transport</keyword>
<comment type="caution">
    <text evidence="19">The sequence shown here is derived from an EMBL/GenBank/DDBJ whole genome shotgun (WGS) entry which is preliminary data.</text>
</comment>
<dbReference type="Gene3D" id="2.170.130.10">
    <property type="entry name" value="TonB-dependent receptor, plug domain"/>
    <property type="match status" value="1"/>
</dbReference>
<keyword evidence="4 14" id="KW-1134">Transmembrane beta strand</keyword>
<evidence type="ECO:0000313" key="20">
    <source>
        <dbReference type="Proteomes" id="UP001209713"/>
    </source>
</evidence>
<feature type="chain" id="PRO_5045839470" evidence="16">
    <location>
        <begin position="27"/>
        <end position="710"/>
    </location>
</feature>
<evidence type="ECO:0000313" key="19">
    <source>
        <dbReference type="EMBL" id="MCV2402017.1"/>
    </source>
</evidence>
<dbReference type="InterPro" id="IPR010105">
    <property type="entry name" value="TonB_sidphr_rcpt"/>
</dbReference>
<dbReference type="PANTHER" id="PTHR32552:SF68">
    <property type="entry name" value="FERRICHROME OUTER MEMBRANE TRANSPORTER_PHAGE RECEPTOR"/>
    <property type="match status" value="1"/>
</dbReference>